<evidence type="ECO:0000313" key="2">
    <source>
        <dbReference type="Proteomes" id="UP000266861"/>
    </source>
</evidence>
<keyword evidence="2" id="KW-1185">Reference proteome</keyword>
<protein>
    <submittedName>
        <fullName evidence="1">Uncharacterized protein</fullName>
    </submittedName>
</protein>
<proteinExistence type="predicted"/>
<sequence length="78" mass="9294">MQGQTSSWNQIEITSFDRSAIKTDKQMLMEYEIFGIMESLNIDKEMKILQKLEQPNVKKTNHRNDLSTHYYKNVQLLK</sequence>
<reference evidence="1 2" key="1">
    <citation type="submission" date="2018-08" db="EMBL/GenBank/DDBJ databases">
        <title>Genome and evolution of the arbuscular mycorrhizal fungus Diversispora epigaea (formerly Glomus versiforme) and its bacterial endosymbionts.</title>
        <authorList>
            <person name="Sun X."/>
            <person name="Fei Z."/>
            <person name="Harrison M."/>
        </authorList>
    </citation>
    <scope>NUCLEOTIDE SEQUENCE [LARGE SCALE GENOMIC DNA]</scope>
    <source>
        <strain evidence="1 2">IT104</strain>
    </source>
</reference>
<organism evidence="1 2">
    <name type="scientific">Diversispora epigaea</name>
    <dbReference type="NCBI Taxonomy" id="1348612"/>
    <lineage>
        <taxon>Eukaryota</taxon>
        <taxon>Fungi</taxon>
        <taxon>Fungi incertae sedis</taxon>
        <taxon>Mucoromycota</taxon>
        <taxon>Glomeromycotina</taxon>
        <taxon>Glomeromycetes</taxon>
        <taxon>Diversisporales</taxon>
        <taxon>Diversisporaceae</taxon>
        <taxon>Diversispora</taxon>
    </lineage>
</organism>
<accession>A0A397GRG0</accession>
<comment type="caution">
    <text evidence="1">The sequence shown here is derived from an EMBL/GenBank/DDBJ whole genome shotgun (WGS) entry which is preliminary data.</text>
</comment>
<gene>
    <name evidence="1" type="ORF">Glove_476g35</name>
</gene>
<name>A0A397GRG0_9GLOM</name>
<dbReference type="EMBL" id="PQFF01000415">
    <property type="protein sequence ID" value="RHZ51623.1"/>
    <property type="molecule type" value="Genomic_DNA"/>
</dbReference>
<evidence type="ECO:0000313" key="1">
    <source>
        <dbReference type="EMBL" id="RHZ51623.1"/>
    </source>
</evidence>
<dbReference type="AlphaFoldDB" id="A0A397GRG0"/>
<dbReference type="Proteomes" id="UP000266861">
    <property type="component" value="Unassembled WGS sequence"/>
</dbReference>